<keyword evidence="19" id="KW-1185">Reference proteome</keyword>
<evidence type="ECO:0000256" key="14">
    <source>
        <dbReference type="ARBA" id="ARBA00093297"/>
    </source>
</evidence>
<dbReference type="GO" id="GO:0016887">
    <property type="term" value="F:ATP hydrolysis activity"/>
    <property type="evidence" value="ECO:0007669"/>
    <property type="project" value="RHEA"/>
</dbReference>
<dbReference type="GO" id="GO:0043138">
    <property type="term" value="F:3'-5' DNA helicase activity"/>
    <property type="evidence" value="ECO:0007669"/>
    <property type="project" value="UniProtKB-UniRule"/>
</dbReference>
<keyword evidence="8 15" id="KW-0347">Helicase</keyword>
<comment type="catalytic activity">
    <reaction evidence="13 15 16">
        <text>ATP + H2O = ADP + phosphate + H(+)</text>
        <dbReference type="Rhea" id="RHEA:13065"/>
        <dbReference type="ChEBI" id="CHEBI:15377"/>
        <dbReference type="ChEBI" id="CHEBI:15378"/>
        <dbReference type="ChEBI" id="CHEBI:30616"/>
        <dbReference type="ChEBI" id="CHEBI:43474"/>
        <dbReference type="ChEBI" id="CHEBI:456216"/>
        <dbReference type="EC" id="5.6.2.4"/>
    </reaction>
</comment>
<dbReference type="EC" id="5.6.2.4" evidence="15 16"/>
<dbReference type="OrthoDB" id="4795at10239"/>
<dbReference type="GO" id="GO:0005524">
    <property type="term" value="F:ATP binding"/>
    <property type="evidence" value="ECO:0007669"/>
    <property type="project" value="UniProtKB-UniRule"/>
</dbReference>
<dbReference type="InterPro" id="IPR037102">
    <property type="entry name" value="Znf_lg_T-Ag_D1_dom_sf"/>
</dbReference>
<evidence type="ECO:0000256" key="1">
    <source>
        <dbReference type="ARBA" id="ARBA00004147"/>
    </source>
</evidence>
<dbReference type="Gene3D" id="3.40.1310.10">
    <property type="match status" value="1"/>
</dbReference>
<evidence type="ECO:0000256" key="16">
    <source>
        <dbReference type="PIRNR" id="PIRNR003383"/>
    </source>
</evidence>
<feature type="modified residue" description="Phosphoserine; by host" evidence="15">
    <location>
        <position position="82"/>
    </location>
</feature>
<comment type="catalytic activity">
    <reaction evidence="12 15">
        <text>Couples ATP hydrolysis with the unwinding of duplex DNA by translocating in the 3'-5' direction.</text>
        <dbReference type="EC" id="5.6.2.4"/>
    </reaction>
</comment>
<feature type="binding site" evidence="15">
    <location>
        <begin position="448"/>
        <end position="455"/>
    </location>
    <ligand>
        <name>ATP</name>
        <dbReference type="ChEBI" id="CHEBI:30616"/>
    </ligand>
</feature>
<comment type="PTM">
    <text evidence="15">Sumoylated.</text>
</comment>
<comment type="subcellular location">
    <subcellularLocation>
        <location evidence="1 15">Host nucleus</location>
    </subcellularLocation>
</comment>
<evidence type="ECO:0000256" key="5">
    <source>
        <dbReference type="ARBA" id="ARBA00022705"/>
    </source>
</evidence>
<evidence type="ECO:0000256" key="6">
    <source>
        <dbReference type="ARBA" id="ARBA00022741"/>
    </source>
</evidence>
<keyword evidence="15" id="KW-1017">Isopeptide bond</keyword>
<evidence type="ECO:0000313" key="18">
    <source>
        <dbReference type="EMBL" id="AHI45083.1"/>
    </source>
</evidence>
<keyword evidence="7 15" id="KW-0378">Hydrolase</keyword>
<keyword evidence="3 15" id="KW-0597">Phosphoprotein</keyword>
<name>W6A1G2_9PAPI</name>
<keyword evidence="5 15" id="KW-0235">DNA replication</keyword>
<evidence type="ECO:0000256" key="8">
    <source>
        <dbReference type="ARBA" id="ARBA00022806"/>
    </source>
</evidence>
<evidence type="ECO:0000256" key="9">
    <source>
        <dbReference type="ARBA" id="ARBA00022840"/>
    </source>
</evidence>
<comment type="PTM">
    <text evidence="15">Phosphorylated.</text>
</comment>
<evidence type="ECO:0000259" key="17">
    <source>
        <dbReference type="PROSITE" id="PS51206"/>
    </source>
</evidence>
<organism evidence="18 19">
    <name type="scientific">Equus asinus papillomavirus 1</name>
    <dbReference type="NCBI Taxonomy" id="1163703"/>
    <lineage>
        <taxon>Viruses</taxon>
        <taxon>Monodnaviria</taxon>
        <taxon>Shotokuvirae</taxon>
        <taxon>Cossaviricota</taxon>
        <taxon>Papovaviricetes</taxon>
        <taxon>Zurhausenvirales</taxon>
        <taxon>Papillomaviridae</taxon>
        <taxon>Firstpapillomavirinae</taxon>
        <taxon>Dyochipapillomavirus</taxon>
        <taxon>Dyochipapillomavirus 1</taxon>
    </lineage>
</organism>
<comment type="similarity">
    <text evidence="15 16">Belongs to the papillomaviridae E1 protein family.</text>
</comment>
<dbReference type="InterPro" id="IPR046935">
    <property type="entry name" value="PPV_E1_DBD_sf"/>
</dbReference>
<dbReference type="InterPro" id="IPR001177">
    <property type="entry name" value="PPV_DNA_helicase_E1_C"/>
</dbReference>
<dbReference type="InterPro" id="IPR014015">
    <property type="entry name" value="Helicase_SF3_DNA-vir"/>
</dbReference>
<gene>
    <name evidence="15" type="primary">E1</name>
</gene>
<feature type="short sequence motif" description="Nuclear localization signal" evidence="15">
    <location>
        <begin position="76"/>
        <end position="78"/>
    </location>
</feature>
<dbReference type="KEGG" id="vg:18982928"/>
<dbReference type="InterPro" id="IPR046832">
    <property type="entry name" value="PPV_E1_DBD"/>
</dbReference>
<dbReference type="SMR" id="W6A1G2"/>
<evidence type="ECO:0000256" key="11">
    <source>
        <dbReference type="ARBA" id="ARBA00023235"/>
    </source>
</evidence>
<protein>
    <recommendedName>
        <fullName evidence="15 16">Replication protein E1</fullName>
        <ecNumber evidence="15 16">5.6.2.4</ecNumber>
    </recommendedName>
    <alternativeName>
        <fullName evidence="15">ATP-dependent helicase E1</fullName>
    </alternativeName>
    <alternativeName>
        <fullName evidence="15">DNA 3'-5' helicase E1</fullName>
    </alternativeName>
</protein>
<dbReference type="GO" id="GO:0006260">
    <property type="term" value="P:DNA replication"/>
    <property type="evidence" value="ECO:0007669"/>
    <property type="project" value="UniProtKB-UniRule"/>
</dbReference>
<keyword evidence="4 15" id="KW-1048">Host nucleus</keyword>
<evidence type="ECO:0000256" key="15">
    <source>
        <dbReference type="HAMAP-Rule" id="MF_04000"/>
    </source>
</evidence>
<keyword evidence="2 15" id="KW-0244">Early protein</keyword>
<keyword evidence="11 15" id="KW-0413">Isomerase</keyword>
<dbReference type="Gene3D" id="3.40.50.300">
    <property type="entry name" value="P-loop containing nucleotide triphosphate hydrolases"/>
    <property type="match status" value="1"/>
</dbReference>
<dbReference type="SUPFAM" id="SSF52540">
    <property type="entry name" value="P-loop containing nucleoside triphosphate hydrolases"/>
    <property type="match status" value="1"/>
</dbReference>
<comment type="caution">
    <text evidence="15">Lacks conserved residue(s) required for the propagation of feature annotation.</text>
</comment>
<evidence type="ECO:0000256" key="13">
    <source>
        <dbReference type="ARBA" id="ARBA00048988"/>
    </source>
</evidence>
<reference evidence="18 19" key="1">
    <citation type="journal article" date="2014" name="Vet. Microbiol.">
        <title>Equus asinus Papillomavirus (EaPV1) provides new insights into equine papillomavirus diversity.</title>
        <authorList>
            <person name="Lecis R."/>
            <person name="Tore G."/>
            <person name="Scagliarini A."/>
            <person name="Antuofermo E."/>
            <person name="Dedola C."/>
            <person name="Cacciotto C."/>
            <person name="Dore G.M."/>
            <person name="Coradduzza E."/>
            <person name="Gallina L."/>
            <person name="Battilani M."/>
            <person name="Anfossi A.G."/>
            <person name="Muzzeddu M."/>
            <person name="Chessa B."/>
            <person name="Pittau M."/>
            <person name="Alberti A."/>
        </authorList>
    </citation>
    <scope>NUCLEOTIDE SEQUENCE [LARGE SCALE GENOMIC DNA]</scope>
    <source>
        <strain evidence="18">Asinara</strain>
    </source>
</reference>
<evidence type="ECO:0000256" key="12">
    <source>
        <dbReference type="ARBA" id="ARBA00034617"/>
    </source>
</evidence>
<dbReference type="Gene3D" id="1.10.10.510">
    <property type="entry name" value="Zinc finger, large T-antigen D1 domain"/>
    <property type="match status" value="1"/>
</dbReference>
<dbReference type="InterPro" id="IPR016393">
    <property type="entry name" value="Rep_E1_papillomaV"/>
</dbReference>
<dbReference type="Proteomes" id="UP000123284">
    <property type="component" value="Segment"/>
</dbReference>
<keyword evidence="6 15" id="KW-0547">Nucleotide-binding</keyword>
<dbReference type="Pfam" id="PF00519">
    <property type="entry name" value="PPV_E1_C"/>
    <property type="match status" value="1"/>
</dbReference>
<evidence type="ECO:0000256" key="2">
    <source>
        <dbReference type="ARBA" id="ARBA00022518"/>
    </source>
</evidence>
<dbReference type="SUPFAM" id="SSF55464">
    <property type="entry name" value="Origin of replication-binding domain, RBD-like"/>
    <property type="match status" value="1"/>
</dbReference>
<dbReference type="PIRSF" id="PIRSF003383">
    <property type="entry name" value="Rep_E1_papillomaV"/>
    <property type="match status" value="1"/>
</dbReference>
<dbReference type="GO" id="GO:0042025">
    <property type="term" value="C:host cell nucleus"/>
    <property type="evidence" value="ECO:0007669"/>
    <property type="project" value="UniProtKB-SubCell"/>
</dbReference>
<keyword evidence="10 15" id="KW-0238">DNA-binding</keyword>
<sequence length="625" mass="70573">MDSDPGQGTSTSFLATGDWFIEREAQCSDHDSSEEEIESPEVTDLVDNCIVSQGNSLALFQQQEREVCELQVQALKRKLGLSPEPQSIADLSPSLSRISLSPTHKPLVKRRLFSAEEDGERSYETPNTIAEAGHQVSKAGGGVDERLAMQNAEPEAPPDNQNMHLYIMRARSQQAAMLGLFKETFSLSFNELTRPFRSNRTTNPDWVIAVFGVRECFYETAKETFKTHCEFSHLTLRPSGKGNIFLALCLFKNFKNRDTVKNLCRSILNVTASAMLCDPPKIRSPAAALFWYKSASSNAVSTQGPYPDWLASQVLVGHQRLDEGKFELTPMIQWAYDYGYVEEDQIAFEYAKLASVDANAAAWLASAGQAKYVKDCSTMVRYYRRAESQALSTSAYIDKRCKLAEEGGNWKVIAGLLKYQGIETITFIQALRHWLRGVPKKSCMVFWGPSDTGKSQFCSSLTRFLGGKHLSYVNAKSHFWLSPLAEARFAFLDDATTATWNYFDVYMRNFLDGYPVCIDRKHRHAVECKAPPMLVTTNLDMGNDTRWPYLQSRLTLFSFKNPFPLDEQNRPLFKLTDENWASFFTRLWGRLELSDQEDEGEDDCSAGALRLCPRAAAANNRDRDH</sequence>
<feature type="cross-link" description="Glycyl lysine isopeptide (Lys-Gly) (interchain with G-Cter in SUMO)" evidence="15">
    <location>
        <position position="529"/>
    </location>
</feature>
<feature type="domain" description="SF3 helicase" evidence="17">
    <location>
        <begin position="422"/>
        <end position="572"/>
    </location>
</feature>
<keyword evidence="15" id="KW-0832">Ubl conjugation</keyword>
<evidence type="ECO:0000256" key="10">
    <source>
        <dbReference type="ARBA" id="ARBA00023125"/>
    </source>
</evidence>
<dbReference type="InterPro" id="IPR027417">
    <property type="entry name" value="P-loop_NTPase"/>
</dbReference>
<dbReference type="InterPro" id="IPR014000">
    <property type="entry name" value="PPV_DNA_helicase_E1_N"/>
</dbReference>
<accession>W6A1G2</accession>
<comment type="subunit">
    <text evidence="15">Can form hexamers. Interacts with E2 protein; this interaction increases E1 DNA binding specificity. Interacts with host DNA polymerase subunit POLA2. Interacts with host single stranded DNA-binding protein RPA1. Interacts with host TOP1; this interaction stimulates the enzymatic activity of TOP1.</text>
</comment>
<dbReference type="Pfam" id="PF00524">
    <property type="entry name" value="PPV_E1_N"/>
    <property type="match status" value="1"/>
</dbReference>
<dbReference type="HAMAP" id="MF_04000">
    <property type="entry name" value="PPV_E1"/>
    <property type="match status" value="1"/>
</dbReference>
<evidence type="ECO:0000256" key="7">
    <source>
        <dbReference type="ARBA" id="ARBA00022801"/>
    </source>
</evidence>
<evidence type="ECO:0000313" key="19">
    <source>
        <dbReference type="Proteomes" id="UP000123284"/>
    </source>
</evidence>
<evidence type="ECO:0000256" key="3">
    <source>
        <dbReference type="ARBA" id="ARBA00022553"/>
    </source>
</evidence>
<dbReference type="EMBL" id="KF741371">
    <property type="protein sequence ID" value="AHI45083.1"/>
    <property type="molecule type" value="Genomic_DNA"/>
</dbReference>
<feature type="modified residue" description="Phosphoserine; by host" evidence="15">
    <location>
        <position position="92"/>
    </location>
</feature>
<dbReference type="Pfam" id="PF20450">
    <property type="entry name" value="PPV_E1_DBD"/>
    <property type="match status" value="1"/>
</dbReference>
<proteinExistence type="inferred from homology"/>
<keyword evidence="9 15" id="KW-0067">ATP-binding</keyword>
<feature type="short sequence motif" description="Nuclear export signal" evidence="15">
    <location>
        <begin position="91"/>
        <end position="100"/>
    </location>
</feature>
<dbReference type="PROSITE" id="PS51206">
    <property type="entry name" value="SF3_HELICASE_1"/>
    <property type="match status" value="1"/>
</dbReference>
<evidence type="ECO:0000256" key="4">
    <source>
        <dbReference type="ARBA" id="ARBA00022562"/>
    </source>
</evidence>
<comment type="function">
    <text evidence="14 15">ATP-dependent DNA 3'-5' helicase required for initiation of viral DNA replication. It forms a complex with the viral E2 protein. The E1-E2 complex binds to the replication origin which contains binding sites for both proteins. During the initial step, a dimer of E1 interacts with a dimer of protein E2 leading to a complex that binds the viral origin of replication with high specificity. Then, a second dimer of E1 displaces the E2 dimer in an ATP-dependent manner to form the E1 tetramer. Following this, two E1 monomers are added to each half of the site, which results in the formation of two E1 trimers on the viral ori. Subsequently, two hexamers will be created. The double hexamer acts as a bi-directional helicase machinery and unwinds the viral DNA and then recruits the host DNA polymerase to start replication.</text>
</comment>
<comment type="function">
    <text evidence="16">ATP-dependent DNA helicase required for initiation of viral DNA replication. It forms a complex with the viral E2 protein. The E1-E2 complex binds to the replication origin which contains binding sites for both proteins.</text>
</comment>
<dbReference type="GO" id="GO:0003677">
    <property type="term" value="F:DNA binding"/>
    <property type="evidence" value="ECO:0007669"/>
    <property type="project" value="UniProtKB-UniRule"/>
</dbReference>